<keyword evidence="2" id="KW-1133">Transmembrane helix</keyword>
<feature type="compositionally biased region" description="Polar residues" evidence="1">
    <location>
        <begin position="142"/>
        <end position="181"/>
    </location>
</feature>
<feature type="region of interest" description="Disordered" evidence="1">
    <location>
        <begin position="111"/>
        <end position="181"/>
    </location>
</feature>
<reference evidence="3" key="1">
    <citation type="submission" date="2022-11" db="EMBL/GenBank/DDBJ databases">
        <title>Centuries of genome instability and evolution in soft-shell clam transmissible cancer (bioRxiv).</title>
        <authorList>
            <person name="Hart S.F.M."/>
            <person name="Yonemitsu M.A."/>
            <person name="Giersch R.M."/>
            <person name="Beal B.F."/>
            <person name="Arriagada G."/>
            <person name="Davis B.W."/>
            <person name="Ostrander E.A."/>
            <person name="Goff S.P."/>
            <person name="Metzger M.J."/>
        </authorList>
    </citation>
    <scope>NUCLEOTIDE SEQUENCE</scope>
    <source>
        <strain evidence="3">MELC-2E11</strain>
        <tissue evidence="3">Siphon/mantle</tissue>
    </source>
</reference>
<name>A0ABY7FYW2_MYAAR</name>
<dbReference type="EMBL" id="CP111025">
    <property type="protein sequence ID" value="WAR26474.1"/>
    <property type="molecule type" value="Genomic_DNA"/>
</dbReference>
<feature type="transmembrane region" description="Helical" evidence="2">
    <location>
        <begin position="45"/>
        <end position="67"/>
    </location>
</feature>
<gene>
    <name evidence="3" type="ORF">MAR_012178</name>
</gene>
<evidence type="ECO:0000313" key="3">
    <source>
        <dbReference type="EMBL" id="WAR26474.1"/>
    </source>
</evidence>
<proteinExistence type="predicted"/>
<keyword evidence="4" id="KW-1185">Reference proteome</keyword>
<protein>
    <submittedName>
        <fullName evidence="3">Uncharacterized protein</fullName>
    </submittedName>
</protein>
<keyword evidence="2" id="KW-0812">Transmembrane</keyword>
<sequence length="263" mass="28986">MLIGDERWTAHHYGRRLDRVTGGAPGNTTDTEVLVAEERVEAMSIIVWSVGALLLLALLSLLARIVLARRKQEFDDACDYDYYGDPVPRNTESRPALRLFIDGQGYVVEPGSPSRDTASLVPATDNTVAGSPEWRQNAPPYSAQNDTNARQINETSTPNRSRQNSASNSIQRSTQSLPNNSEILTRHLRVGEYVNSLPSPVPSQQTAEILPDDFTGCHATINGYVISPPSYYDVVNSSSPEIPSVIVDRPATRPQPRRILFSL</sequence>
<organism evidence="3 4">
    <name type="scientific">Mya arenaria</name>
    <name type="common">Soft-shell clam</name>
    <dbReference type="NCBI Taxonomy" id="6604"/>
    <lineage>
        <taxon>Eukaryota</taxon>
        <taxon>Metazoa</taxon>
        <taxon>Spiralia</taxon>
        <taxon>Lophotrochozoa</taxon>
        <taxon>Mollusca</taxon>
        <taxon>Bivalvia</taxon>
        <taxon>Autobranchia</taxon>
        <taxon>Heteroconchia</taxon>
        <taxon>Euheterodonta</taxon>
        <taxon>Imparidentia</taxon>
        <taxon>Neoheterodontei</taxon>
        <taxon>Myida</taxon>
        <taxon>Myoidea</taxon>
        <taxon>Myidae</taxon>
        <taxon>Mya</taxon>
    </lineage>
</organism>
<evidence type="ECO:0000256" key="1">
    <source>
        <dbReference type="SAM" id="MobiDB-lite"/>
    </source>
</evidence>
<evidence type="ECO:0000256" key="2">
    <source>
        <dbReference type="SAM" id="Phobius"/>
    </source>
</evidence>
<keyword evidence="2" id="KW-0472">Membrane</keyword>
<evidence type="ECO:0000313" key="4">
    <source>
        <dbReference type="Proteomes" id="UP001164746"/>
    </source>
</evidence>
<accession>A0ABY7FYW2</accession>
<dbReference type="Proteomes" id="UP001164746">
    <property type="component" value="Chromosome 14"/>
</dbReference>